<keyword evidence="14" id="KW-1185">Reference proteome</keyword>
<comment type="cofactor">
    <cofactor evidence="11">
        <name>Zn(2+)</name>
        <dbReference type="ChEBI" id="CHEBI:29105"/>
    </cofactor>
    <text evidence="11">Binds 1 zinc ion per subunit.</text>
</comment>
<dbReference type="PANTHER" id="PTHR33202">
    <property type="entry name" value="ZINC UPTAKE REGULATION PROTEIN"/>
    <property type="match status" value="1"/>
</dbReference>
<evidence type="ECO:0000256" key="4">
    <source>
        <dbReference type="ARBA" id="ARBA00022490"/>
    </source>
</evidence>
<dbReference type="GO" id="GO:0005829">
    <property type="term" value="C:cytosol"/>
    <property type="evidence" value="ECO:0007669"/>
    <property type="project" value="TreeGrafter"/>
</dbReference>
<dbReference type="OrthoDB" id="8659436at2"/>
<evidence type="ECO:0000256" key="9">
    <source>
        <dbReference type="ARBA" id="ARBA00023125"/>
    </source>
</evidence>
<dbReference type="GO" id="GO:0045892">
    <property type="term" value="P:negative regulation of DNA-templated transcription"/>
    <property type="evidence" value="ECO:0007669"/>
    <property type="project" value="TreeGrafter"/>
</dbReference>
<keyword evidence="5" id="KW-0678">Repressor</keyword>
<dbReference type="PANTHER" id="PTHR33202:SF2">
    <property type="entry name" value="FERRIC UPTAKE REGULATION PROTEIN"/>
    <property type="match status" value="1"/>
</dbReference>
<dbReference type="CDD" id="cd07153">
    <property type="entry name" value="Fur_like"/>
    <property type="match status" value="1"/>
</dbReference>
<gene>
    <name evidence="13" type="ORF">D9V37_06985</name>
</gene>
<protein>
    <submittedName>
        <fullName evidence="13">Transcriptional repressor</fullName>
    </submittedName>
</protein>
<dbReference type="GO" id="GO:1900376">
    <property type="term" value="P:regulation of secondary metabolite biosynthetic process"/>
    <property type="evidence" value="ECO:0007669"/>
    <property type="project" value="TreeGrafter"/>
</dbReference>
<evidence type="ECO:0000256" key="3">
    <source>
        <dbReference type="ARBA" id="ARBA00011738"/>
    </source>
</evidence>
<feature type="binding site" evidence="12">
    <location>
        <position position="119"/>
    </location>
    <ligand>
        <name>Fe cation</name>
        <dbReference type="ChEBI" id="CHEBI:24875"/>
    </ligand>
</feature>
<evidence type="ECO:0000256" key="2">
    <source>
        <dbReference type="ARBA" id="ARBA00007957"/>
    </source>
</evidence>
<comment type="similarity">
    <text evidence="2">Belongs to the Fur family.</text>
</comment>
<keyword evidence="10" id="KW-0804">Transcription</keyword>
<feature type="binding site" evidence="12">
    <location>
        <position position="102"/>
    </location>
    <ligand>
        <name>Fe cation</name>
        <dbReference type="ChEBI" id="CHEBI:24875"/>
    </ligand>
</feature>
<dbReference type="Gene3D" id="3.30.1490.190">
    <property type="match status" value="1"/>
</dbReference>
<comment type="caution">
    <text evidence="13">The sequence shown here is derived from an EMBL/GenBank/DDBJ whole genome shotgun (WGS) entry which is preliminary data.</text>
</comment>
<proteinExistence type="inferred from homology"/>
<dbReference type="InterPro" id="IPR036388">
    <property type="entry name" value="WH-like_DNA-bd_sf"/>
</dbReference>
<sequence>MAVTRATAQQSIVRDALQAHDGFRSAQDVFADLRAAGHRIGLSTVYRHLQSFAAQGIADVIHDGDGEATYRYCGESHVGEHHHHLVCRHCGRAEEVEGGPVERWAAQTARRFGYVELDHTVELFGVCGNCRSYLPS</sequence>
<keyword evidence="9" id="KW-0238">DNA-binding</keyword>
<feature type="binding site" evidence="12">
    <location>
        <position position="81"/>
    </location>
    <ligand>
        <name>Fe cation</name>
        <dbReference type="ChEBI" id="CHEBI:24875"/>
    </ligand>
</feature>
<dbReference type="GO" id="GO:0008270">
    <property type="term" value="F:zinc ion binding"/>
    <property type="evidence" value="ECO:0007669"/>
    <property type="project" value="TreeGrafter"/>
</dbReference>
<feature type="binding site" evidence="11">
    <location>
        <position position="130"/>
    </location>
    <ligand>
        <name>Zn(2+)</name>
        <dbReference type="ChEBI" id="CHEBI:29105"/>
    </ligand>
</feature>
<evidence type="ECO:0000256" key="10">
    <source>
        <dbReference type="ARBA" id="ARBA00023163"/>
    </source>
</evidence>
<keyword evidence="4" id="KW-0963">Cytoplasm</keyword>
<dbReference type="InterPro" id="IPR043135">
    <property type="entry name" value="Fur_C"/>
</dbReference>
<dbReference type="SUPFAM" id="SSF46785">
    <property type="entry name" value="Winged helix' DNA-binding domain"/>
    <property type="match status" value="1"/>
</dbReference>
<feature type="binding site" evidence="11">
    <location>
        <position position="87"/>
    </location>
    <ligand>
        <name>Zn(2+)</name>
        <dbReference type="ChEBI" id="CHEBI:29105"/>
    </ligand>
</feature>
<comment type="cofactor">
    <cofactor evidence="12">
        <name>Mn(2+)</name>
        <dbReference type="ChEBI" id="CHEBI:29035"/>
    </cofactor>
    <cofactor evidence="12">
        <name>Fe(2+)</name>
        <dbReference type="ChEBI" id="CHEBI:29033"/>
    </cofactor>
    <text evidence="12">Binds 1 Mn(2+) or Fe(2+) ion per subunit.</text>
</comment>
<evidence type="ECO:0000313" key="13">
    <source>
        <dbReference type="EMBL" id="RLV49658.1"/>
    </source>
</evidence>
<name>A0A3L8P5I2_9ACTN</name>
<dbReference type="InterPro" id="IPR036390">
    <property type="entry name" value="WH_DNA-bd_sf"/>
</dbReference>
<evidence type="ECO:0000256" key="1">
    <source>
        <dbReference type="ARBA" id="ARBA00004496"/>
    </source>
</evidence>
<dbReference type="InterPro" id="IPR002481">
    <property type="entry name" value="FUR"/>
</dbReference>
<evidence type="ECO:0000256" key="11">
    <source>
        <dbReference type="PIRSR" id="PIRSR602481-1"/>
    </source>
</evidence>
<feature type="binding site" evidence="11">
    <location>
        <position position="90"/>
    </location>
    <ligand>
        <name>Zn(2+)</name>
        <dbReference type="ChEBI" id="CHEBI:29105"/>
    </ligand>
</feature>
<keyword evidence="8" id="KW-0805">Transcription regulation</keyword>
<dbReference type="Gene3D" id="1.10.10.10">
    <property type="entry name" value="Winged helix-like DNA-binding domain superfamily/Winged helix DNA-binding domain"/>
    <property type="match status" value="1"/>
</dbReference>
<keyword evidence="6 11" id="KW-0479">Metal-binding</keyword>
<dbReference type="GO" id="GO:0000976">
    <property type="term" value="F:transcription cis-regulatory region binding"/>
    <property type="evidence" value="ECO:0007669"/>
    <property type="project" value="TreeGrafter"/>
</dbReference>
<organism evidence="13 14">
    <name type="scientific">Nocardioides mangrovicus</name>
    <dbReference type="NCBI Taxonomy" id="2478913"/>
    <lineage>
        <taxon>Bacteria</taxon>
        <taxon>Bacillati</taxon>
        <taxon>Actinomycetota</taxon>
        <taxon>Actinomycetes</taxon>
        <taxon>Propionibacteriales</taxon>
        <taxon>Nocardioidaceae</taxon>
        <taxon>Nocardioides</taxon>
    </lineage>
</organism>
<evidence type="ECO:0000256" key="12">
    <source>
        <dbReference type="PIRSR" id="PIRSR602481-2"/>
    </source>
</evidence>
<reference evidence="13 14" key="1">
    <citation type="submission" date="2018-10" db="EMBL/GenBank/DDBJ databases">
        <title>Marmoricola sp. 4Q3S-7 whole genome shotgun sequence.</title>
        <authorList>
            <person name="Li F."/>
        </authorList>
    </citation>
    <scope>NUCLEOTIDE SEQUENCE [LARGE SCALE GENOMIC DNA]</scope>
    <source>
        <strain evidence="13 14">4Q3S-7</strain>
    </source>
</reference>
<dbReference type="AlphaFoldDB" id="A0A3L8P5I2"/>
<keyword evidence="12" id="KW-0408">Iron</keyword>
<dbReference type="EMBL" id="RDBE01000006">
    <property type="protein sequence ID" value="RLV49658.1"/>
    <property type="molecule type" value="Genomic_DNA"/>
</dbReference>
<keyword evidence="7 11" id="KW-0862">Zinc</keyword>
<comment type="subunit">
    <text evidence="3">Homodimer.</text>
</comment>
<dbReference type="RefSeq" id="WP_121805423.1">
    <property type="nucleotide sequence ID" value="NZ_RDBE01000006.1"/>
</dbReference>
<dbReference type="GO" id="GO:0003700">
    <property type="term" value="F:DNA-binding transcription factor activity"/>
    <property type="evidence" value="ECO:0007669"/>
    <property type="project" value="InterPro"/>
</dbReference>
<accession>A0A3L8P5I2</accession>
<evidence type="ECO:0000256" key="7">
    <source>
        <dbReference type="ARBA" id="ARBA00022833"/>
    </source>
</evidence>
<feature type="binding site" evidence="11">
    <location>
        <position position="127"/>
    </location>
    <ligand>
        <name>Zn(2+)</name>
        <dbReference type="ChEBI" id="CHEBI:29105"/>
    </ligand>
</feature>
<dbReference type="Pfam" id="PF01475">
    <property type="entry name" value="FUR"/>
    <property type="match status" value="1"/>
</dbReference>
<comment type="subcellular location">
    <subcellularLocation>
        <location evidence="1">Cytoplasm</location>
    </subcellularLocation>
</comment>
<evidence type="ECO:0000313" key="14">
    <source>
        <dbReference type="Proteomes" id="UP000281708"/>
    </source>
</evidence>
<evidence type="ECO:0000256" key="6">
    <source>
        <dbReference type="ARBA" id="ARBA00022723"/>
    </source>
</evidence>
<evidence type="ECO:0000256" key="5">
    <source>
        <dbReference type="ARBA" id="ARBA00022491"/>
    </source>
</evidence>
<evidence type="ECO:0000256" key="8">
    <source>
        <dbReference type="ARBA" id="ARBA00023015"/>
    </source>
</evidence>
<dbReference type="Proteomes" id="UP000281708">
    <property type="component" value="Unassembled WGS sequence"/>
</dbReference>